<dbReference type="InterPro" id="IPR005111">
    <property type="entry name" value="MoeA_C_domain_IV"/>
</dbReference>
<dbReference type="InterPro" id="IPR036425">
    <property type="entry name" value="MoaB/Mog-like_dom_sf"/>
</dbReference>
<evidence type="ECO:0000256" key="1">
    <source>
        <dbReference type="ARBA" id="ARBA00002901"/>
    </source>
</evidence>
<evidence type="ECO:0000256" key="4">
    <source>
        <dbReference type="ARBA" id="ARBA00023150"/>
    </source>
</evidence>
<dbReference type="InterPro" id="IPR038987">
    <property type="entry name" value="MoeA-like"/>
</dbReference>
<dbReference type="GO" id="GO:0005829">
    <property type="term" value="C:cytosol"/>
    <property type="evidence" value="ECO:0007669"/>
    <property type="project" value="TreeGrafter"/>
</dbReference>
<proteinExistence type="inferred from homology"/>
<dbReference type="EC" id="2.10.1.1" evidence="6"/>
<dbReference type="Pfam" id="PF03453">
    <property type="entry name" value="MoeA_N"/>
    <property type="match status" value="1"/>
</dbReference>
<dbReference type="Gene3D" id="3.40.980.10">
    <property type="entry name" value="MoaB/Mog-like domain"/>
    <property type="match status" value="1"/>
</dbReference>
<dbReference type="InterPro" id="IPR036688">
    <property type="entry name" value="MoeA_C_domain_IV_sf"/>
</dbReference>
<dbReference type="Pfam" id="PF00994">
    <property type="entry name" value="MoCF_biosynth"/>
    <property type="match status" value="1"/>
</dbReference>
<dbReference type="InterPro" id="IPR005110">
    <property type="entry name" value="MoeA_linker/N"/>
</dbReference>
<dbReference type="Gene3D" id="3.90.105.10">
    <property type="entry name" value="Molybdopterin biosynthesis moea protein, domain 2"/>
    <property type="match status" value="1"/>
</dbReference>
<dbReference type="Gene3D" id="2.40.340.10">
    <property type="entry name" value="MoeA, C-terminal, domain IV"/>
    <property type="match status" value="1"/>
</dbReference>
<dbReference type="SUPFAM" id="SSF53218">
    <property type="entry name" value="Molybdenum cofactor biosynthesis proteins"/>
    <property type="match status" value="1"/>
</dbReference>
<dbReference type="Proteomes" id="UP000663918">
    <property type="component" value="Chromosome"/>
</dbReference>
<keyword evidence="9" id="KW-1185">Reference proteome</keyword>
<comment type="pathway">
    <text evidence="2 6">Cofactor biosynthesis; molybdopterin biosynthesis.</text>
</comment>
<dbReference type="NCBIfam" id="NF045515">
    <property type="entry name" value="Glp_gephyrin"/>
    <property type="match status" value="1"/>
</dbReference>
<evidence type="ECO:0000256" key="6">
    <source>
        <dbReference type="RuleBase" id="RU365090"/>
    </source>
</evidence>
<dbReference type="GO" id="GO:0006777">
    <property type="term" value="P:Mo-molybdopterin cofactor biosynthetic process"/>
    <property type="evidence" value="ECO:0007669"/>
    <property type="project" value="UniProtKB-UniRule"/>
</dbReference>
<reference evidence="8" key="1">
    <citation type="submission" date="2020-09" db="EMBL/GenBank/DDBJ databases">
        <title>Brevundimonas sp. LVF2 isolated from a puddle in Goettingen, Germany.</title>
        <authorList>
            <person name="Friedrich I."/>
            <person name="Klassen A."/>
            <person name="Hannes N."/>
            <person name="Schneider D."/>
            <person name="Hertel R."/>
            <person name="Daniel R."/>
        </authorList>
    </citation>
    <scope>NUCLEOTIDE SEQUENCE</scope>
    <source>
        <strain evidence="8">LVF2</strain>
    </source>
</reference>
<dbReference type="InterPro" id="IPR001453">
    <property type="entry name" value="MoaB/Mog_dom"/>
</dbReference>
<dbReference type="EMBL" id="CP062222">
    <property type="protein sequence ID" value="QTC91094.1"/>
    <property type="molecule type" value="Genomic_DNA"/>
</dbReference>
<dbReference type="Pfam" id="PF03454">
    <property type="entry name" value="MoeA_C"/>
    <property type="match status" value="1"/>
</dbReference>
<dbReference type="SMART" id="SM00852">
    <property type="entry name" value="MoCF_biosynth"/>
    <property type="match status" value="1"/>
</dbReference>
<comment type="catalytic activity">
    <reaction evidence="5">
        <text>adenylyl-molybdopterin + molybdate = Mo-molybdopterin + AMP + H(+)</text>
        <dbReference type="Rhea" id="RHEA:35047"/>
        <dbReference type="ChEBI" id="CHEBI:15378"/>
        <dbReference type="ChEBI" id="CHEBI:36264"/>
        <dbReference type="ChEBI" id="CHEBI:62727"/>
        <dbReference type="ChEBI" id="CHEBI:71302"/>
        <dbReference type="ChEBI" id="CHEBI:456215"/>
        <dbReference type="EC" id="2.10.1.1"/>
    </reaction>
</comment>
<dbReference type="PANTHER" id="PTHR10192">
    <property type="entry name" value="MOLYBDOPTERIN BIOSYNTHESIS PROTEIN"/>
    <property type="match status" value="1"/>
</dbReference>
<evidence type="ECO:0000256" key="5">
    <source>
        <dbReference type="ARBA" id="ARBA00047317"/>
    </source>
</evidence>
<dbReference type="GO" id="GO:0061599">
    <property type="term" value="F:molybdopterin molybdotransferase activity"/>
    <property type="evidence" value="ECO:0007669"/>
    <property type="project" value="UniProtKB-UniRule"/>
</dbReference>
<comment type="function">
    <text evidence="1 6">Catalyzes the insertion of molybdate into adenylated molybdopterin with the concomitant release of AMP.</text>
</comment>
<keyword evidence="6" id="KW-0808">Transferase</keyword>
<keyword evidence="4 6" id="KW-0501">Molybdenum cofactor biosynthesis</keyword>
<dbReference type="CDD" id="cd00887">
    <property type="entry name" value="MoeA"/>
    <property type="match status" value="1"/>
</dbReference>
<evidence type="ECO:0000313" key="8">
    <source>
        <dbReference type="EMBL" id="QTC91094.1"/>
    </source>
</evidence>
<comment type="cofactor">
    <cofactor evidence="6">
        <name>Mg(2+)</name>
        <dbReference type="ChEBI" id="CHEBI:18420"/>
    </cofactor>
</comment>
<dbReference type="PANTHER" id="PTHR10192:SF5">
    <property type="entry name" value="GEPHYRIN"/>
    <property type="match status" value="1"/>
</dbReference>
<evidence type="ECO:0000313" key="9">
    <source>
        <dbReference type="Proteomes" id="UP000663918"/>
    </source>
</evidence>
<keyword evidence="6" id="KW-0479">Metal-binding</keyword>
<dbReference type="AlphaFoldDB" id="A0A975C137"/>
<dbReference type="SUPFAM" id="SSF63882">
    <property type="entry name" value="MoeA N-terminal region -like"/>
    <property type="match status" value="1"/>
</dbReference>
<dbReference type="SUPFAM" id="SSF63867">
    <property type="entry name" value="MoeA C-terminal domain-like"/>
    <property type="match status" value="1"/>
</dbReference>
<organism evidence="8 9">
    <name type="scientific">Brevundimonas goettingensis</name>
    <dbReference type="NCBI Taxonomy" id="2774190"/>
    <lineage>
        <taxon>Bacteria</taxon>
        <taxon>Pseudomonadati</taxon>
        <taxon>Pseudomonadota</taxon>
        <taxon>Alphaproteobacteria</taxon>
        <taxon>Caulobacterales</taxon>
        <taxon>Caulobacteraceae</taxon>
        <taxon>Brevundimonas</taxon>
    </lineage>
</organism>
<evidence type="ECO:0000256" key="2">
    <source>
        <dbReference type="ARBA" id="ARBA00005046"/>
    </source>
</evidence>
<evidence type="ECO:0000256" key="3">
    <source>
        <dbReference type="ARBA" id="ARBA00010763"/>
    </source>
</evidence>
<keyword evidence="6" id="KW-0500">Molybdenum</keyword>
<dbReference type="Gene3D" id="2.170.190.11">
    <property type="entry name" value="Molybdopterin biosynthesis moea protein, domain 3"/>
    <property type="match status" value="1"/>
</dbReference>
<evidence type="ECO:0000259" key="7">
    <source>
        <dbReference type="SMART" id="SM00852"/>
    </source>
</evidence>
<dbReference type="RefSeq" id="WP_207870098.1">
    <property type="nucleotide sequence ID" value="NZ_CP062222.1"/>
</dbReference>
<dbReference type="KEGG" id="bgoe:IFJ75_18095"/>
<dbReference type="InterPro" id="IPR036135">
    <property type="entry name" value="MoeA_linker/N_sf"/>
</dbReference>
<comment type="similarity">
    <text evidence="3 6">Belongs to the MoeA family.</text>
</comment>
<accession>A0A975C137</accession>
<protein>
    <recommendedName>
        <fullName evidence="6">Molybdopterin molybdenumtransferase</fullName>
        <ecNumber evidence="6">2.10.1.1</ecNumber>
    </recommendedName>
</protein>
<name>A0A975C137_9CAUL</name>
<gene>
    <name evidence="8" type="ORF">IFJ75_18095</name>
</gene>
<sequence length="399" mass="41388">MKLPTVEEARAAMLAAVTPLASTSTPLGEADGRRLAEPVRALRCQPPFDASAMDGWAVRVADVARGARLRIVGESAAGGEAGLAVGPGEAARIFTGAPLPAGADYVVVQEQARRDGDEVVLEAGRGPASYVRPCGGDFREGQVLLEAGVRLNPWRLALAASAGWARVVCGGRPRVAILPNGDELVEPGRAAGAHQIYNAGAPALAAFVARQGGVPKALRHARDDEADILSLIHGVTFDLLVTIGGASVGDHDRVKPALRSMGAELHVEGCAMRPGKPVWFALLPDGRPVLGLPGNPASALVCAELFLGPLLAAVQGGAEDMAFETAVLAEPLPSNGPRDHYMRARIETGRDGARRVTPFPNQDSSLVSVMAQADVLVRRPPFAPAAPLGAVVEILRPGV</sequence>
<keyword evidence="6" id="KW-0460">Magnesium</keyword>
<dbReference type="GO" id="GO:0046872">
    <property type="term" value="F:metal ion binding"/>
    <property type="evidence" value="ECO:0007669"/>
    <property type="project" value="UniProtKB-UniRule"/>
</dbReference>
<feature type="domain" description="MoaB/Mog" evidence="7">
    <location>
        <begin position="176"/>
        <end position="313"/>
    </location>
</feature>